<accession>A0A0S2SFV6</accession>
<sequence length="133" mass="14826">MKLMITAALLLPLGSAWAIETSPLEHLPLTRVVLGQEGYLADQRGLSLYTFDKDPVGQSVCYDERARKWPPALAAREALKPEAVKAGFGLVERKDGGYQWSYRGKPLYRWFKDTAPGQSSGDGVLQVWHRVPL</sequence>
<dbReference type="Pfam" id="PF03640">
    <property type="entry name" value="Lipoprotein_15"/>
    <property type="match status" value="1"/>
</dbReference>
<dbReference type="PATRIC" id="fig|652.5.peg.1995"/>
<dbReference type="KEGG" id="asr:WL1483_1180"/>
<dbReference type="GO" id="GO:0043448">
    <property type="term" value="P:alkane catabolic process"/>
    <property type="evidence" value="ECO:0007669"/>
    <property type="project" value="TreeGrafter"/>
</dbReference>
<evidence type="ECO:0000313" key="2">
    <source>
        <dbReference type="EMBL" id="ALP40599.1"/>
    </source>
</evidence>
<name>A0A0S2SFV6_9GAMM</name>
<organism evidence="2 3">
    <name type="scientific">Aeromonas schubertii</name>
    <dbReference type="NCBI Taxonomy" id="652"/>
    <lineage>
        <taxon>Bacteria</taxon>
        <taxon>Pseudomonadati</taxon>
        <taxon>Pseudomonadota</taxon>
        <taxon>Gammaproteobacteria</taxon>
        <taxon>Aeromonadales</taxon>
        <taxon>Aeromonadaceae</taxon>
        <taxon>Aeromonas</taxon>
    </lineage>
</organism>
<dbReference type="InterPro" id="IPR005297">
    <property type="entry name" value="Lipoprotein_repeat"/>
</dbReference>
<reference evidence="2 3" key="2">
    <citation type="journal article" date="2016" name="Genome Announc.">
        <title>Complete Genome Sequence of the Highly Virulent Aeromonas schubertii Strain WL1483, Isolated from Diseased Snakehead Fish (Channa argus) in China.</title>
        <authorList>
            <person name="Liu L."/>
            <person name="Li N."/>
            <person name="Zhang D."/>
            <person name="Fu X."/>
            <person name="Shi C."/>
            <person name="Lin Q."/>
            <person name="Hao G."/>
        </authorList>
    </citation>
    <scope>NUCLEOTIDE SEQUENCE [LARGE SCALE GENOMIC DNA]</scope>
    <source>
        <strain evidence="2 3">WL1483</strain>
    </source>
</reference>
<dbReference type="EMBL" id="CP013067">
    <property type="protein sequence ID" value="ALP40599.1"/>
    <property type="molecule type" value="Genomic_DNA"/>
</dbReference>
<feature type="chain" id="PRO_5006604346" evidence="1">
    <location>
        <begin position="19"/>
        <end position="133"/>
    </location>
</feature>
<dbReference type="Proteomes" id="UP000058114">
    <property type="component" value="Chromosome"/>
</dbReference>
<reference evidence="3" key="1">
    <citation type="submission" date="2015-10" db="EMBL/GenBank/DDBJ databases">
        <title>Complete Genome Sequence of Aeromonas schubertii strain WL1483.</title>
        <authorList>
            <person name="Liu L."/>
        </authorList>
    </citation>
    <scope>NUCLEOTIDE SEQUENCE [LARGE SCALE GENOMIC DNA]</scope>
    <source>
        <strain evidence="3">WL1483</strain>
    </source>
</reference>
<keyword evidence="1" id="KW-0732">Signal</keyword>
<evidence type="ECO:0000256" key="1">
    <source>
        <dbReference type="SAM" id="SignalP"/>
    </source>
</evidence>
<dbReference type="PANTHER" id="PTHR39335:SF1">
    <property type="entry name" value="BLL4220 PROTEIN"/>
    <property type="match status" value="1"/>
</dbReference>
<feature type="signal peptide" evidence="1">
    <location>
        <begin position="1"/>
        <end position="18"/>
    </location>
</feature>
<dbReference type="AlphaFoldDB" id="A0A0S2SFV6"/>
<evidence type="ECO:0000313" key="3">
    <source>
        <dbReference type="Proteomes" id="UP000058114"/>
    </source>
</evidence>
<proteinExistence type="predicted"/>
<gene>
    <name evidence="2" type="ORF">WL1483_1180</name>
</gene>
<dbReference type="RefSeq" id="WP_144431364.1">
    <property type="nucleotide sequence ID" value="NZ_CP013067.1"/>
</dbReference>
<dbReference type="PANTHER" id="PTHR39335">
    <property type="entry name" value="BLL4220 PROTEIN"/>
    <property type="match status" value="1"/>
</dbReference>
<protein>
    <submittedName>
        <fullName evidence="2">ATP/GTP binding protein</fullName>
    </submittedName>
</protein>